<dbReference type="RefSeq" id="WP_179980350.1">
    <property type="nucleotide sequence ID" value="NZ_LT608333.1"/>
</dbReference>
<dbReference type="Pfam" id="PF05258">
    <property type="entry name" value="DciA"/>
    <property type="match status" value="1"/>
</dbReference>
<gene>
    <name evidence="1" type="ORF">KL86DES1_20806</name>
</gene>
<reference evidence="1" key="1">
    <citation type="submission" date="2016-08" db="EMBL/GenBank/DDBJ databases">
        <authorList>
            <person name="Seilhamer J.J."/>
        </authorList>
    </citation>
    <scope>NUCLEOTIDE SEQUENCE</scope>
    <source>
        <strain evidence="1">86-1</strain>
    </source>
</reference>
<organism evidence="1">
    <name type="scientific">uncultured Desulfovibrio sp</name>
    <dbReference type="NCBI Taxonomy" id="167968"/>
    <lineage>
        <taxon>Bacteria</taxon>
        <taxon>Pseudomonadati</taxon>
        <taxon>Thermodesulfobacteriota</taxon>
        <taxon>Desulfovibrionia</taxon>
        <taxon>Desulfovibrionales</taxon>
        <taxon>Desulfovibrionaceae</taxon>
        <taxon>Desulfovibrio</taxon>
        <taxon>environmental samples</taxon>
    </lineage>
</organism>
<dbReference type="EMBL" id="FMJC01000002">
    <property type="protein sequence ID" value="SCM72735.1"/>
    <property type="molecule type" value="Genomic_DNA"/>
</dbReference>
<proteinExistence type="predicted"/>
<dbReference type="AlphaFoldDB" id="A0A212L5D8"/>
<name>A0A212L5D8_9BACT</name>
<evidence type="ECO:0000313" key="1">
    <source>
        <dbReference type="EMBL" id="SCM72735.1"/>
    </source>
</evidence>
<evidence type="ECO:0008006" key="2">
    <source>
        <dbReference type="Google" id="ProtNLM"/>
    </source>
</evidence>
<dbReference type="InterPro" id="IPR007922">
    <property type="entry name" value="DciA-like"/>
</dbReference>
<protein>
    <recommendedName>
        <fullName evidence="2">DUF721 domain-containing protein</fullName>
    </recommendedName>
</protein>
<accession>A0A212L5D8</accession>
<sequence>MTPKVFRKKNKYAEPVAASEVMAAVMAGLGVDAEQAQARSRLGHLWQNWNMVMGEDLAPLARPLGHHRDMLLIGAEDAMLAQELHLMSGELLERVNAFMETPFFNGVKVSLLMGKSGLDVTACNPLPDEDMGWRAPRAVIPDPVQASGVFLAEMAPDSPVARAYSRFAERRARSKR</sequence>